<reference evidence="2" key="1">
    <citation type="submission" date="2016-03" db="EMBL/GenBank/DDBJ databases">
        <authorList>
            <person name="Guldener U."/>
        </authorList>
    </citation>
    <scope>NUCLEOTIDE SEQUENCE [LARGE SCALE GENOMIC DNA]</scope>
</reference>
<organism evidence="1 2">
    <name type="scientific">Rhynchosporium secalis</name>
    <name type="common">Barley scald fungus</name>
    <dbReference type="NCBI Taxonomy" id="38038"/>
    <lineage>
        <taxon>Eukaryota</taxon>
        <taxon>Fungi</taxon>
        <taxon>Dikarya</taxon>
        <taxon>Ascomycota</taxon>
        <taxon>Pezizomycotina</taxon>
        <taxon>Leotiomycetes</taxon>
        <taxon>Helotiales</taxon>
        <taxon>Ploettnerulaceae</taxon>
        <taxon>Rhynchosporium</taxon>
    </lineage>
</organism>
<sequence length="144" mass="16285">MKWNAIFPALRMTSRFLASAHFWPWWDALLPGQYNDIPSNNVPDPCKKEMYLNFNLRVPAEAGVPDETKKLQETFLKICQKAELMFSSGRAPSGGLAFVISRLLLVQCQADFRPGSYTNSLELRRDGQRGYGCTQGSSHIFLIP</sequence>
<proteinExistence type="predicted"/>
<dbReference type="EMBL" id="FJVC01000374">
    <property type="protein sequence ID" value="CZT49257.1"/>
    <property type="molecule type" value="Genomic_DNA"/>
</dbReference>
<gene>
    <name evidence="1" type="ORF">RSE6_10072</name>
</gene>
<dbReference type="Proteomes" id="UP000177625">
    <property type="component" value="Unassembled WGS sequence"/>
</dbReference>
<name>A0A1E1MJK9_RHYSE</name>
<accession>A0A1E1MJK9</accession>
<dbReference type="AlphaFoldDB" id="A0A1E1MJK9"/>
<keyword evidence="2" id="KW-1185">Reference proteome</keyword>
<protein>
    <submittedName>
        <fullName evidence="1">Uncharacterized protein</fullName>
    </submittedName>
</protein>
<evidence type="ECO:0000313" key="1">
    <source>
        <dbReference type="EMBL" id="CZT49257.1"/>
    </source>
</evidence>
<evidence type="ECO:0000313" key="2">
    <source>
        <dbReference type="Proteomes" id="UP000177625"/>
    </source>
</evidence>